<evidence type="ECO:0000256" key="1">
    <source>
        <dbReference type="ARBA" id="ARBA00004430"/>
    </source>
</evidence>
<dbReference type="SUPFAM" id="SSF52047">
    <property type="entry name" value="RNI-like"/>
    <property type="match status" value="1"/>
</dbReference>
<keyword evidence="3" id="KW-1185">Reference proteome</keyword>
<dbReference type="Proteomes" id="UP000256970">
    <property type="component" value="Unassembled WGS sequence"/>
</dbReference>
<name>A0A383WIF8_TETOB</name>
<organism evidence="2 3">
    <name type="scientific">Tetradesmus obliquus</name>
    <name type="common">Green alga</name>
    <name type="synonym">Acutodesmus obliquus</name>
    <dbReference type="NCBI Taxonomy" id="3088"/>
    <lineage>
        <taxon>Eukaryota</taxon>
        <taxon>Viridiplantae</taxon>
        <taxon>Chlorophyta</taxon>
        <taxon>core chlorophytes</taxon>
        <taxon>Chlorophyceae</taxon>
        <taxon>CS clade</taxon>
        <taxon>Sphaeropleales</taxon>
        <taxon>Scenedesmaceae</taxon>
        <taxon>Tetradesmus</taxon>
    </lineage>
</organism>
<proteinExistence type="predicted"/>
<reference evidence="2 3" key="1">
    <citation type="submission" date="2016-10" db="EMBL/GenBank/DDBJ databases">
        <authorList>
            <person name="Cai Z."/>
        </authorList>
    </citation>
    <scope>NUCLEOTIDE SEQUENCE [LARGE SCALE GENOMIC DNA]</scope>
</reference>
<accession>A0A383WIF8</accession>
<dbReference type="AlphaFoldDB" id="A0A383WIF8"/>
<dbReference type="EMBL" id="FNXT01001268">
    <property type="protein sequence ID" value="SZX76884.1"/>
    <property type="molecule type" value="Genomic_DNA"/>
</dbReference>
<dbReference type="Gene3D" id="3.80.10.10">
    <property type="entry name" value="Ribonuclease Inhibitor"/>
    <property type="match status" value="1"/>
</dbReference>
<dbReference type="GO" id="GO:0005930">
    <property type="term" value="C:axoneme"/>
    <property type="evidence" value="ECO:0007669"/>
    <property type="project" value="UniProtKB-SubCell"/>
</dbReference>
<dbReference type="InterPro" id="IPR032675">
    <property type="entry name" value="LRR_dom_sf"/>
</dbReference>
<evidence type="ECO:0000313" key="2">
    <source>
        <dbReference type="EMBL" id="SZX76884.1"/>
    </source>
</evidence>
<sequence>MDEKTPHAKYFAGWLAEHAALARSLTLPWEWTHYSSSWQRAAAADLAAGLQAAAAAGPAGLGLQALSACSIEAPILEHLPANQLTSLNLSHHGKLCGVAAVNAALLRLTNLRALDLDHASWKDGAVCYDSDRPWSVPELAPQSWQDACSSADKLLPGLTAMQQLTWLDLSGVYDAARLTQLQAAQLLQLKLFVGGGYDPMTEFNPHDGQQLPLGHLTSVTLLDCGNNIVSGTELPPQLRVLHAGNCTSTEPLLPLQHLTELRLWETTTPDYELTRLRRLTNLSSIALRYAWDVNMFDAAEAFGQLPALKSLEIGDDGGDGGLPAEYVLHHLAQATQLTRRVIKSPDFVDVTAEQLADVIKQLTRLQVLVLRDVRLMQQGLLELGAEEEPAAAAAAAAVAAAAAEGNRVLAAAVSGLPQLQRVILDRCSISEADLDGTGEAAAAAAAAAEGWHEFDAWRKK</sequence>
<gene>
    <name evidence="2" type="ORF">BQ4739_LOCUS17250</name>
</gene>
<evidence type="ECO:0000313" key="3">
    <source>
        <dbReference type="Proteomes" id="UP000256970"/>
    </source>
</evidence>
<comment type="subcellular location">
    <subcellularLocation>
        <location evidence="1">Cytoplasm</location>
        <location evidence="1">Cytoskeleton</location>
        <location evidence="1">Cilium axoneme</location>
    </subcellularLocation>
</comment>
<protein>
    <submittedName>
        <fullName evidence="2">Uncharacterized protein</fullName>
    </submittedName>
</protein>